<reference evidence="1" key="1">
    <citation type="submission" date="2017-05" db="UniProtKB">
        <authorList>
            <consortium name="EnsemblMetazoa"/>
        </authorList>
    </citation>
    <scope>IDENTIFICATION</scope>
</reference>
<protein>
    <submittedName>
        <fullName evidence="1">Uncharacterized protein</fullName>
    </submittedName>
</protein>
<proteinExistence type="predicted"/>
<evidence type="ECO:0000313" key="1">
    <source>
        <dbReference type="EnsemblMetazoa" id="Aqu2.1.24230_001"/>
    </source>
</evidence>
<sequence length="17" mass="1973">RRWALGLKSPTSTRKLC</sequence>
<organism evidence="1">
    <name type="scientific">Amphimedon queenslandica</name>
    <name type="common">Sponge</name>
    <dbReference type="NCBI Taxonomy" id="400682"/>
    <lineage>
        <taxon>Eukaryota</taxon>
        <taxon>Metazoa</taxon>
        <taxon>Porifera</taxon>
        <taxon>Demospongiae</taxon>
        <taxon>Heteroscleromorpha</taxon>
        <taxon>Haplosclerida</taxon>
        <taxon>Niphatidae</taxon>
        <taxon>Amphimedon</taxon>
    </lineage>
</organism>
<dbReference type="AlphaFoldDB" id="A0A1X7U8Z1"/>
<name>A0A1X7U8Z1_AMPQE</name>
<accession>A0A1X7U8Z1</accession>
<dbReference type="InParanoid" id="A0A1X7U8Z1"/>
<dbReference type="EnsemblMetazoa" id="Aqu2.1.24230_001">
    <property type="protein sequence ID" value="Aqu2.1.24230_001"/>
    <property type="gene ID" value="Aqu2.1.24230"/>
</dbReference>